<dbReference type="PROSITE" id="PS50089">
    <property type="entry name" value="ZF_RING_2"/>
    <property type="match status" value="1"/>
</dbReference>
<dbReference type="Proteomes" id="UP001341281">
    <property type="component" value="Chromosome 02"/>
</dbReference>
<evidence type="ECO:0000259" key="6">
    <source>
        <dbReference type="PROSITE" id="PS50089"/>
    </source>
</evidence>
<evidence type="ECO:0000313" key="8">
    <source>
        <dbReference type="Proteomes" id="UP001341281"/>
    </source>
</evidence>
<keyword evidence="8" id="KW-1185">Reference proteome</keyword>
<dbReference type="PANTHER" id="PTHR46293:SF4">
    <property type="entry name" value="OS03G0798200 PROTEIN"/>
    <property type="match status" value="1"/>
</dbReference>
<name>A0AAQ3SUY8_PASNO</name>
<dbReference type="PANTHER" id="PTHR46293">
    <property type="entry name" value="E3 UBIQUITIN PROTEIN LIGASE DRIP1"/>
    <property type="match status" value="1"/>
</dbReference>
<keyword evidence="3" id="KW-0862">Zinc</keyword>
<accession>A0AAQ3SUY8</accession>
<dbReference type="EMBL" id="CP144746">
    <property type="protein sequence ID" value="WVZ60874.1"/>
    <property type="molecule type" value="Genomic_DNA"/>
</dbReference>
<dbReference type="Gene3D" id="3.10.20.90">
    <property type="entry name" value="Phosphatidylinositol 3-kinase Catalytic Subunit, Chain A, domain 1"/>
    <property type="match status" value="1"/>
</dbReference>
<dbReference type="GO" id="GO:0004842">
    <property type="term" value="F:ubiquitin-protein transferase activity"/>
    <property type="evidence" value="ECO:0007669"/>
    <property type="project" value="InterPro"/>
</dbReference>
<dbReference type="SMART" id="SM00184">
    <property type="entry name" value="RING"/>
    <property type="match status" value="1"/>
</dbReference>
<keyword evidence="1" id="KW-0479">Metal-binding</keyword>
<dbReference type="InterPro" id="IPR017907">
    <property type="entry name" value="Znf_RING_CS"/>
</dbReference>
<dbReference type="InterPro" id="IPR044807">
    <property type="entry name" value="DRIP1-like"/>
</dbReference>
<keyword evidence="2 4" id="KW-0863">Zinc-finger</keyword>
<dbReference type="InterPro" id="IPR001841">
    <property type="entry name" value="Znf_RING"/>
</dbReference>
<dbReference type="Gene3D" id="3.30.40.10">
    <property type="entry name" value="Zinc/RING finger domain, C3HC4 (zinc finger)"/>
    <property type="match status" value="1"/>
</dbReference>
<evidence type="ECO:0000256" key="3">
    <source>
        <dbReference type="ARBA" id="ARBA00022833"/>
    </source>
</evidence>
<protein>
    <recommendedName>
        <fullName evidence="6">RING-type domain-containing protein</fullName>
    </recommendedName>
</protein>
<dbReference type="Pfam" id="PF00097">
    <property type="entry name" value="zf-C3HC4"/>
    <property type="match status" value="1"/>
</dbReference>
<dbReference type="AlphaFoldDB" id="A0AAQ3SUY8"/>
<dbReference type="SUPFAM" id="SSF57850">
    <property type="entry name" value="RING/U-box"/>
    <property type="match status" value="1"/>
</dbReference>
<evidence type="ECO:0000256" key="5">
    <source>
        <dbReference type="SAM" id="MobiDB-lite"/>
    </source>
</evidence>
<sequence length="384" mass="42072">MESAVLACEAPAAAPGAGGGGGVRGVVVRRRRSSLAACLTCPLCGRLLRDAATITECLHTFCRKCISVEFINKELCCCPVCSIDLGCAPLEKLRADHSLQYVRSKVFPSKKQKAEAPEVASPITSPIKRKERSLSSLATHAPQASMQKCLTKRRTKVSCLPNLSLHSTLCGSSDITKKVGGWRPLGCQFRAAKNKRALRLKSEDVKATGKRTDDPVDVTPTNQEKTKKPFPRRGKLEKRAGSKKLLVLKGKQKKIKPKLPKKKRRLQALWFYLLAAFDQKGQPPLPQVPSKFLRIKDVDLPASFIQKYLAQKLNLSSESEVQILCGGKPVSPGITLHDLADCWLEKRPKGRVRSSVGTPATEFVLTVFYARSGAPLPEAENIQV</sequence>
<reference evidence="7 8" key="1">
    <citation type="submission" date="2024-02" db="EMBL/GenBank/DDBJ databases">
        <title>High-quality chromosome-scale genome assembly of Pensacola bahiagrass (Paspalum notatum Flugge var. saurae).</title>
        <authorList>
            <person name="Vega J.M."/>
            <person name="Podio M."/>
            <person name="Orjuela J."/>
            <person name="Siena L.A."/>
            <person name="Pessino S.C."/>
            <person name="Combes M.C."/>
            <person name="Mariac C."/>
            <person name="Albertini E."/>
            <person name="Pupilli F."/>
            <person name="Ortiz J.P.A."/>
            <person name="Leblanc O."/>
        </authorList>
    </citation>
    <scope>NUCLEOTIDE SEQUENCE [LARGE SCALE GENOMIC DNA]</scope>
    <source>
        <strain evidence="7">R1</strain>
        <tissue evidence="7">Leaf</tissue>
    </source>
</reference>
<dbReference type="InterPro" id="IPR018957">
    <property type="entry name" value="Znf_C3HC4_RING-type"/>
</dbReference>
<evidence type="ECO:0000313" key="7">
    <source>
        <dbReference type="EMBL" id="WVZ60874.1"/>
    </source>
</evidence>
<feature type="compositionally biased region" description="Basic and acidic residues" evidence="5">
    <location>
        <begin position="202"/>
        <end position="214"/>
    </location>
</feature>
<dbReference type="GO" id="GO:0008270">
    <property type="term" value="F:zinc ion binding"/>
    <property type="evidence" value="ECO:0007669"/>
    <property type="project" value="UniProtKB-KW"/>
</dbReference>
<feature type="domain" description="RING-type" evidence="6">
    <location>
        <begin position="41"/>
        <end position="82"/>
    </location>
</feature>
<feature type="region of interest" description="Disordered" evidence="5">
    <location>
        <begin position="202"/>
        <end position="235"/>
    </location>
</feature>
<evidence type="ECO:0000256" key="1">
    <source>
        <dbReference type="ARBA" id="ARBA00022723"/>
    </source>
</evidence>
<proteinExistence type="predicted"/>
<evidence type="ECO:0000256" key="4">
    <source>
        <dbReference type="PROSITE-ProRule" id="PRU00175"/>
    </source>
</evidence>
<evidence type="ECO:0000256" key="2">
    <source>
        <dbReference type="ARBA" id="ARBA00022771"/>
    </source>
</evidence>
<organism evidence="7 8">
    <name type="scientific">Paspalum notatum var. saurae</name>
    <dbReference type="NCBI Taxonomy" id="547442"/>
    <lineage>
        <taxon>Eukaryota</taxon>
        <taxon>Viridiplantae</taxon>
        <taxon>Streptophyta</taxon>
        <taxon>Embryophyta</taxon>
        <taxon>Tracheophyta</taxon>
        <taxon>Spermatophyta</taxon>
        <taxon>Magnoliopsida</taxon>
        <taxon>Liliopsida</taxon>
        <taxon>Poales</taxon>
        <taxon>Poaceae</taxon>
        <taxon>PACMAD clade</taxon>
        <taxon>Panicoideae</taxon>
        <taxon>Andropogonodae</taxon>
        <taxon>Paspaleae</taxon>
        <taxon>Paspalinae</taxon>
        <taxon>Paspalum</taxon>
    </lineage>
</organism>
<gene>
    <name evidence="7" type="ORF">U9M48_010836</name>
</gene>
<dbReference type="InterPro" id="IPR013083">
    <property type="entry name" value="Znf_RING/FYVE/PHD"/>
</dbReference>
<dbReference type="PROSITE" id="PS00518">
    <property type="entry name" value="ZF_RING_1"/>
    <property type="match status" value="1"/>
</dbReference>